<dbReference type="STRING" id="1183438.GKIL_2976"/>
<evidence type="ECO:0000313" key="1">
    <source>
        <dbReference type="EMBL" id="AGY59222.1"/>
    </source>
</evidence>
<dbReference type="AlphaFoldDB" id="U5QJQ0"/>
<dbReference type="KEGG" id="glj:GKIL_2976"/>
<organism evidence="1 2">
    <name type="scientific">Gloeobacter kilaueensis (strain ATCC BAA-2537 / CCAP 1431/1 / ULC 316 / JS1)</name>
    <dbReference type="NCBI Taxonomy" id="1183438"/>
    <lineage>
        <taxon>Bacteria</taxon>
        <taxon>Bacillati</taxon>
        <taxon>Cyanobacteriota</taxon>
        <taxon>Cyanophyceae</taxon>
        <taxon>Gloeobacterales</taxon>
        <taxon>Gloeobacteraceae</taxon>
        <taxon>Gloeobacter</taxon>
    </lineage>
</organism>
<dbReference type="RefSeq" id="WP_023174463.1">
    <property type="nucleotide sequence ID" value="NC_022600.1"/>
</dbReference>
<protein>
    <submittedName>
        <fullName evidence="1">Uncharacterized protein</fullName>
    </submittedName>
</protein>
<reference evidence="1 2" key="1">
    <citation type="journal article" date="2013" name="PLoS ONE">
        <title>Cultivation and Complete Genome Sequencing of Gloeobacter kilaueensis sp. nov., from a Lava Cave in Kilauea Caldera, Hawai'i.</title>
        <authorList>
            <person name="Saw J.H."/>
            <person name="Schatz M."/>
            <person name="Brown M.V."/>
            <person name="Kunkel D.D."/>
            <person name="Foster J.S."/>
            <person name="Shick H."/>
            <person name="Christensen S."/>
            <person name="Hou S."/>
            <person name="Wan X."/>
            <person name="Donachie S.P."/>
        </authorList>
    </citation>
    <scope>NUCLEOTIDE SEQUENCE [LARGE SCALE GENOMIC DNA]</scope>
    <source>
        <strain evidence="2">JS</strain>
    </source>
</reference>
<dbReference type="HOGENOM" id="CLU_729124_0_0_3"/>
<accession>U5QJQ0</accession>
<dbReference type="OrthoDB" id="9767597at2"/>
<sequence>MVSILGARSGDRQKRYSRLIYLLVAMLVLQPAAAGAATLIQLQSALLETGLLGDQFRLSRQGQNWLVESNQLYTSAEELKLSLVQVARLLATREDRNLQVTLRARLLGRPGPVQCAVTSRQAGHLLKANGAGLARMAIVLYAGALPQMAVLPRTQLDQRRVVVAPRAANLPVIGEPLTAGQPVADPARGDGTLLRTGSAITVTLEKGLTVSGDQSVPVRFVVVWSVLDELGSILIPSGSIGEGQVQSNPEGARLVLQQIDTGERKLTLSAATPMIPAYRQSTGANGTLAGGMLGTVLGGGLGAIVGGLLGGLFNAPPPPKAVVLQGGGTYILHLTDDLKAVAN</sequence>
<keyword evidence="2" id="KW-1185">Reference proteome</keyword>
<gene>
    <name evidence="1" type="ORF">GKIL_2976</name>
</gene>
<proteinExistence type="predicted"/>
<dbReference type="EMBL" id="CP003587">
    <property type="protein sequence ID" value="AGY59222.1"/>
    <property type="molecule type" value="Genomic_DNA"/>
</dbReference>
<evidence type="ECO:0000313" key="2">
    <source>
        <dbReference type="Proteomes" id="UP000017396"/>
    </source>
</evidence>
<name>U5QJQ0_GLOK1</name>
<dbReference type="Proteomes" id="UP000017396">
    <property type="component" value="Chromosome"/>
</dbReference>